<dbReference type="Pfam" id="PF01844">
    <property type="entry name" value="HNH"/>
    <property type="match status" value="1"/>
</dbReference>
<sequence length="269" mass="30373">MPKTSAPCPFCPEPLNKGTDGLFLDTRGNVVHDWHEAVGGWKTCPTCSKIAKRHVFLPFPKAFGRRGIRKHSSGKIEPENNCSRHRVYRDGEQVHAEQRNLDPDQWECSGAGVVRRGASVPVPAPSMPLIRPGGRHDGFDDFPWSEEAAKGAVRFQAGTVFDPEGERRLITHFLHERNSQVRPQFIAAREREGILVCDACGVDLAGRYGSGFSKVFEVHHTIRVSLGRQETRMQDLALLCPTCHRVAHYQMAEPRRPEDIKRLVNRQRR</sequence>
<gene>
    <name evidence="2" type="ORF">AMPC_13420</name>
</gene>
<dbReference type="InterPro" id="IPR003615">
    <property type="entry name" value="HNH_nuc"/>
</dbReference>
<accession>A0ABN6N4X2</accession>
<dbReference type="CDD" id="cd00085">
    <property type="entry name" value="HNHc"/>
    <property type="match status" value="1"/>
</dbReference>
<protein>
    <recommendedName>
        <fullName evidence="1">HNH domain-containing protein</fullName>
    </recommendedName>
</protein>
<organism evidence="2 3">
    <name type="scientific">Anaeromyxobacter paludicola</name>
    <dbReference type="NCBI Taxonomy" id="2918171"/>
    <lineage>
        <taxon>Bacteria</taxon>
        <taxon>Pseudomonadati</taxon>
        <taxon>Myxococcota</taxon>
        <taxon>Myxococcia</taxon>
        <taxon>Myxococcales</taxon>
        <taxon>Cystobacterineae</taxon>
        <taxon>Anaeromyxobacteraceae</taxon>
        <taxon>Anaeromyxobacter</taxon>
    </lineage>
</organism>
<evidence type="ECO:0000313" key="3">
    <source>
        <dbReference type="Proteomes" id="UP001162734"/>
    </source>
</evidence>
<proteinExistence type="predicted"/>
<keyword evidence="3" id="KW-1185">Reference proteome</keyword>
<evidence type="ECO:0000313" key="2">
    <source>
        <dbReference type="EMBL" id="BDG08229.1"/>
    </source>
</evidence>
<reference evidence="3" key="1">
    <citation type="journal article" date="2022" name="Int. J. Syst. Evol. Microbiol.">
        <title>Anaeromyxobacter oryzae sp. nov., Anaeromyxobacter diazotrophicus sp. nov. and Anaeromyxobacter paludicola sp. nov., isolated from paddy soils.</title>
        <authorList>
            <person name="Itoh H."/>
            <person name="Xu Z."/>
            <person name="Mise K."/>
            <person name="Masuda Y."/>
            <person name="Ushijima N."/>
            <person name="Hayakawa C."/>
            <person name="Shiratori Y."/>
            <person name="Senoo K."/>
        </authorList>
    </citation>
    <scope>NUCLEOTIDE SEQUENCE [LARGE SCALE GENOMIC DNA]</scope>
    <source>
        <strain evidence="3">Red630</strain>
    </source>
</reference>
<dbReference type="Proteomes" id="UP001162734">
    <property type="component" value="Chromosome"/>
</dbReference>
<evidence type="ECO:0000259" key="1">
    <source>
        <dbReference type="Pfam" id="PF01844"/>
    </source>
</evidence>
<feature type="domain" description="HNH" evidence="1">
    <location>
        <begin position="197"/>
        <end position="248"/>
    </location>
</feature>
<dbReference type="InterPro" id="IPR002711">
    <property type="entry name" value="HNH"/>
</dbReference>
<dbReference type="EMBL" id="AP025592">
    <property type="protein sequence ID" value="BDG08229.1"/>
    <property type="molecule type" value="Genomic_DNA"/>
</dbReference>
<name>A0ABN6N4X2_9BACT</name>